<dbReference type="AlphaFoldDB" id="A0A6J4T5Y0"/>
<dbReference type="Pfam" id="PF14378">
    <property type="entry name" value="PAP2_3"/>
    <property type="match status" value="1"/>
</dbReference>
<dbReference type="InterPro" id="IPR052185">
    <property type="entry name" value="IPC_Synthase-Related"/>
</dbReference>
<dbReference type="InterPro" id="IPR026841">
    <property type="entry name" value="Aur1/Ipt1"/>
</dbReference>
<dbReference type="EMBL" id="CADCVQ010000124">
    <property type="protein sequence ID" value="CAA9514872.1"/>
    <property type="molecule type" value="Genomic_DNA"/>
</dbReference>
<feature type="transmembrane region" description="Helical" evidence="5">
    <location>
        <begin position="41"/>
        <end position="59"/>
    </location>
</feature>
<gene>
    <name evidence="7" type="ORF">AVDCRST_MAG67-3028</name>
</gene>
<protein>
    <recommendedName>
        <fullName evidence="6">Inositolphosphotransferase Aur1/Ipt1 domain-containing protein</fullName>
    </recommendedName>
</protein>
<dbReference type="InterPro" id="IPR036938">
    <property type="entry name" value="PAP2/HPO_sf"/>
</dbReference>
<evidence type="ECO:0000256" key="5">
    <source>
        <dbReference type="SAM" id="Phobius"/>
    </source>
</evidence>
<evidence type="ECO:0000313" key="7">
    <source>
        <dbReference type="EMBL" id="CAA9514872.1"/>
    </source>
</evidence>
<feature type="transmembrane region" description="Helical" evidence="5">
    <location>
        <begin position="277"/>
        <end position="297"/>
    </location>
</feature>
<dbReference type="PANTHER" id="PTHR31310:SF7">
    <property type="entry name" value="PA-PHOSPHATASE RELATED-FAMILY PROTEIN DDB_G0268928"/>
    <property type="match status" value="1"/>
</dbReference>
<dbReference type="Gene3D" id="1.20.144.10">
    <property type="entry name" value="Phosphatidic acid phosphatase type 2/haloperoxidase"/>
    <property type="match status" value="1"/>
</dbReference>
<accession>A0A6J4T5Y0</accession>
<name>A0A6J4T5Y0_9ACTN</name>
<evidence type="ECO:0000256" key="1">
    <source>
        <dbReference type="ARBA" id="ARBA00004141"/>
    </source>
</evidence>
<keyword evidence="4 5" id="KW-0472">Membrane</keyword>
<keyword evidence="3 5" id="KW-1133">Transmembrane helix</keyword>
<organism evidence="7">
    <name type="scientific">uncultured Solirubrobacteraceae bacterium</name>
    <dbReference type="NCBI Taxonomy" id="1162706"/>
    <lineage>
        <taxon>Bacteria</taxon>
        <taxon>Bacillati</taxon>
        <taxon>Actinomycetota</taxon>
        <taxon>Thermoleophilia</taxon>
        <taxon>Solirubrobacterales</taxon>
        <taxon>Solirubrobacteraceae</taxon>
        <taxon>environmental samples</taxon>
    </lineage>
</organism>
<reference evidence="7" key="1">
    <citation type="submission" date="2020-02" db="EMBL/GenBank/DDBJ databases">
        <authorList>
            <person name="Meier V. D."/>
        </authorList>
    </citation>
    <scope>NUCLEOTIDE SEQUENCE</scope>
    <source>
        <strain evidence="7">AVDCRST_MAG67</strain>
    </source>
</reference>
<evidence type="ECO:0000256" key="3">
    <source>
        <dbReference type="ARBA" id="ARBA00022989"/>
    </source>
</evidence>
<sequence length="333" mass="36605">MRTRPDTYRRRGPDGLLPPSLDRLLGDVADAVNRRLRSHRGWRVAAAAAVPAAVGVVAARRRIGMHPALTLPLGCVPPLGCAIVVPKGRRRYAAVAAAYMHLFKLGWELPYDDPQKLRRRLWIDQPIRFDSTVGLGVPPGVRLQRALRTPGEVNMLDRVVTVVYGSWFVPQLLLAYLMARHEEYVPRAGARLSAAYHLTCPFYFFAPEAPPWFASEKEGRMNGEIDRVARLVVYDLLKRPVPGDANKMPGNPWGSMPSDHISSAAITAMGLSEVSRLYGALGWSYVAAASFAVVYLGEHYVADVVVGLLIAEAVRRGEPLAAPFVRAVARAVE</sequence>
<keyword evidence="2 5" id="KW-0812">Transmembrane</keyword>
<evidence type="ECO:0000256" key="2">
    <source>
        <dbReference type="ARBA" id="ARBA00022692"/>
    </source>
</evidence>
<comment type="subcellular location">
    <subcellularLocation>
        <location evidence="1">Membrane</location>
        <topology evidence="1">Multi-pass membrane protein</topology>
    </subcellularLocation>
</comment>
<feature type="domain" description="Inositolphosphotransferase Aur1/Ipt1" evidence="6">
    <location>
        <begin position="152"/>
        <end position="311"/>
    </location>
</feature>
<dbReference type="GO" id="GO:0016020">
    <property type="term" value="C:membrane"/>
    <property type="evidence" value="ECO:0007669"/>
    <property type="project" value="UniProtKB-SubCell"/>
</dbReference>
<dbReference type="SUPFAM" id="SSF48317">
    <property type="entry name" value="Acid phosphatase/Vanadium-dependent haloperoxidase"/>
    <property type="match status" value="1"/>
</dbReference>
<dbReference type="PANTHER" id="PTHR31310">
    <property type="match status" value="1"/>
</dbReference>
<feature type="transmembrane region" description="Helical" evidence="5">
    <location>
        <begin position="65"/>
        <end position="85"/>
    </location>
</feature>
<proteinExistence type="predicted"/>
<evidence type="ECO:0000259" key="6">
    <source>
        <dbReference type="Pfam" id="PF14378"/>
    </source>
</evidence>
<evidence type="ECO:0000256" key="4">
    <source>
        <dbReference type="ARBA" id="ARBA00023136"/>
    </source>
</evidence>